<dbReference type="Pfam" id="PF03704">
    <property type="entry name" value="BTAD"/>
    <property type="match status" value="1"/>
</dbReference>
<organism evidence="7 8">
    <name type="scientific">Streptosporangium canum</name>
    <dbReference type="NCBI Taxonomy" id="324952"/>
    <lineage>
        <taxon>Bacteria</taxon>
        <taxon>Bacillati</taxon>
        <taxon>Actinomycetota</taxon>
        <taxon>Actinomycetes</taxon>
        <taxon>Streptosporangiales</taxon>
        <taxon>Streptosporangiaceae</taxon>
        <taxon>Streptosporangium</taxon>
    </lineage>
</organism>
<dbReference type="InterPro" id="IPR001867">
    <property type="entry name" value="OmpR/PhoB-type_DNA-bd"/>
</dbReference>
<dbReference type="PANTHER" id="PTHR35807:SF1">
    <property type="entry name" value="TRANSCRIPTIONAL REGULATOR REDD"/>
    <property type="match status" value="1"/>
</dbReference>
<keyword evidence="8" id="KW-1185">Reference proteome</keyword>
<protein>
    <submittedName>
        <fullName evidence="7">DNA-binding transcriptional activator of the SARP family</fullName>
    </submittedName>
</protein>
<feature type="domain" description="Bacterial transcriptional activator" evidence="6">
    <location>
        <begin position="106"/>
        <end position="250"/>
    </location>
</feature>
<reference evidence="8" key="1">
    <citation type="submission" date="2016-10" db="EMBL/GenBank/DDBJ databases">
        <authorList>
            <person name="Varghese N."/>
            <person name="Submissions S."/>
        </authorList>
    </citation>
    <scope>NUCLEOTIDE SEQUENCE [LARGE SCALE GENOMIC DNA]</scope>
    <source>
        <strain evidence="8">CGMCC 4.2126</strain>
    </source>
</reference>
<dbReference type="GO" id="GO:0003677">
    <property type="term" value="F:DNA binding"/>
    <property type="evidence" value="ECO:0007669"/>
    <property type="project" value="UniProtKB-KW"/>
</dbReference>
<dbReference type="GeneID" id="96299077"/>
<dbReference type="InterPro" id="IPR051677">
    <property type="entry name" value="AfsR-DnrI-RedD_regulator"/>
</dbReference>
<dbReference type="PANTHER" id="PTHR35807">
    <property type="entry name" value="TRANSCRIPTIONAL REGULATOR REDD-RELATED"/>
    <property type="match status" value="1"/>
</dbReference>
<dbReference type="GO" id="GO:0043531">
    <property type="term" value="F:ADP binding"/>
    <property type="evidence" value="ECO:0007669"/>
    <property type="project" value="InterPro"/>
</dbReference>
<dbReference type="SMART" id="SM00862">
    <property type="entry name" value="Trans_reg_C"/>
    <property type="match status" value="1"/>
</dbReference>
<dbReference type="Pfam" id="PF00486">
    <property type="entry name" value="Trans_reg_C"/>
    <property type="match status" value="1"/>
</dbReference>
<evidence type="ECO:0000256" key="2">
    <source>
        <dbReference type="ARBA" id="ARBA00023015"/>
    </source>
</evidence>
<gene>
    <name evidence="7" type="ORF">SAMN05216275_1109</name>
</gene>
<dbReference type="Gene3D" id="1.25.40.10">
    <property type="entry name" value="Tetratricopeptide repeat domain"/>
    <property type="match status" value="1"/>
</dbReference>
<dbReference type="SMART" id="SM01043">
    <property type="entry name" value="BTAD"/>
    <property type="match status" value="1"/>
</dbReference>
<proteinExistence type="inferred from homology"/>
<name>A0A1I3SF56_9ACTN</name>
<dbReference type="Proteomes" id="UP000199111">
    <property type="component" value="Unassembled WGS sequence"/>
</dbReference>
<dbReference type="SUPFAM" id="SSF52540">
    <property type="entry name" value="P-loop containing nucleoside triphosphate hydrolases"/>
    <property type="match status" value="1"/>
</dbReference>
<accession>A0A1I3SF56</accession>
<dbReference type="InterPro" id="IPR005158">
    <property type="entry name" value="BTAD"/>
</dbReference>
<comment type="similarity">
    <text evidence="1">Belongs to the AfsR/DnrI/RedD regulatory family.</text>
</comment>
<dbReference type="InterPro" id="IPR036388">
    <property type="entry name" value="WH-like_DNA-bd_sf"/>
</dbReference>
<dbReference type="InterPro" id="IPR011990">
    <property type="entry name" value="TPR-like_helical_dom_sf"/>
</dbReference>
<keyword evidence="2" id="KW-0805">Transcription regulation</keyword>
<dbReference type="SUPFAM" id="SSF46894">
    <property type="entry name" value="C-terminal effector domain of the bipartite response regulators"/>
    <property type="match status" value="1"/>
</dbReference>
<keyword evidence="3 7" id="KW-0238">DNA-binding</keyword>
<evidence type="ECO:0000313" key="8">
    <source>
        <dbReference type="Proteomes" id="UP000199111"/>
    </source>
</evidence>
<dbReference type="EMBL" id="FOQY01000010">
    <property type="protein sequence ID" value="SFJ56622.1"/>
    <property type="molecule type" value="Genomic_DNA"/>
</dbReference>
<evidence type="ECO:0000313" key="7">
    <source>
        <dbReference type="EMBL" id="SFJ56622.1"/>
    </source>
</evidence>
<evidence type="ECO:0000256" key="4">
    <source>
        <dbReference type="ARBA" id="ARBA00023163"/>
    </source>
</evidence>
<dbReference type="RefSeq" id="WP_093887889.1">
    <property type="nucleotide sequence ID" value="NZ_FOQY01000010.1"/>
</dbReference>
<dbReference type="GO" id="GO:0000160">
    <property type="term" value="P:phosphorelay signal transduction system"/>
    <property type="evidence" value="ECO:0007669"/>
    <property type="project" value="InterPro"/>
</dbReference>
<dbReference type="SUPFAM" id="SSF48452">
    <property type="entry name" value="TPR-like"/>
    <property type="match status" value="1"/>
</dbReference>
<dbReference type="Pfam" id="PF00931">
    <property type="entry name" value="NB-ARC"/>
    <property type="match status" value="1"/>
</dbReference>
<evidence type="ECO:0000256" key="1">
    <source>
        <dbReference type="ARBA" id="ARBA00005820"/>
    </source>
</evidence>
<evidence type="ECO:0000259" key="5">
    <source>
        <dbReference type="SMART" id="SM00862"/>
    </source>
</evidence>
<dbReference type="Gene3D" id="1.10.10.10">
    <property type="entry name" value="Winged helix-like DNA-binding domain superfamily/Winged helix DNA-binding domain"/>
    <property type="match status" value="1"/>
</dbReference>
<evidence type="ECO:0000259" key="6">
    <source>
        <dbReference type="SMART" id="SM01043"/>
    </source>
</evidence>
<feature type="domain" description="OmpR/PhoB-type" evidence="5">
    <location>
        <begin position="24"/>
        <end position="99"/>
    </location>
</feature>
<dbReference type="PRINTS" id="PR00364">
    <property type="entry name" value="DISEASERSIST"/>
</dbReference>
<evidence type="ECO:0000256" key="3">
    <source>
        <dbReference type="ARBA" id="ARBA00023125"/>
    </source>
</evidence>
<dbReference type="GO" id="GO:0006355">
    <property type="term" value="P:regulation of DNA-templated transcription"/>
    <property type="evidence" value="ECO:0007669"/>
    <property type="project" value="InterPro"/>
</dbReference>
<dbReference type="CDD" id="cd15831">
    <property type="entry name" value="BTAD"/>
    <property type="match status" value="1"/>
</dbReference>
<dbReference type="InterPro" id="IPR027417">
    <property type="entry name" value="P-loop_NTPase"/>
</dbReference>
<dbReference type="InterPro" id="IPR002182">
    <property type="entry name" value="NB-ARC"/>
</dbReference>
<dbReference type="InterPro" id="IPR016032">
    <property type="entry name" value="Sig_transdc_resp-reg_C-effctor"/>
</dbReference>
<dbReference type="Gene3D" id="3.40.50.300">
    <property type="entry name" value="P-loop containing nucleotide triphosphate hydrolases"/>
    <property type="match status" value="1"/>
</dbReference>
<sequence length="612" mass="65552">MIVNKAVSAYDFQILGPLRVCLDGIAVTLPARHPRMLLAVLLLHNGEVVAEGRLMEQVWGHGAGTTIALRTAASRLRSWLRDQTGSAASMEHVDGGYRLRLPDRSVDATRFRAALAADSDTTGVDPHQRLAALMNALEQWRGPVLDGAPDGVREDSAVRALDDDHAMCLQRLAGLSISVQAPELLLPRTRALARGRPFDEPLHTRLIELYAACGRPAEALMEYEQLRSRLADELGVAPSADAQRAYLTVLDQDPPLLGGFERSHGAGWGRPVVPHQVPADIADFTGRDKETAALLDHLGGMLNDPTRPAAMVAGVTGPAGAGKSTLAVHVAHRLMPAYTDGQLYADLRGTGAAPESPVRVLGRFLRALGVGKSAVPDDPAERTALYRSLMNGRRMLVVLDDALGEAQVRPLLPGSSACSVLVTSRSRLVGVSGARIVELDRFDIDHAVHLLATIIGHERVSAEPDAAAELVRLCGGLPLAVRICGARLAARPYWQLAGLAAVLRDERRRLDELSVADLAVRDGLRQSHSRIGQDARQTLDRLARLGPVEFAIGTVAAVCGLDHAVAGDHLDALVEARFVSVVDTGQAGRLHYRLDDLARLFVLDPDAAGRPA</sequence>
<keyword evidence="4" id="KW-0804">Transcription</keyword>
<dbReference type="AlphaFoldDB" id="A0A1I3SF56"/>